<organism evidence="1 2">
    <name type="scientific">Clostridium neonatale</name>
    <dbReference type="NCBI Taxonomy" id="137838"/>
    <lineage>
        <taxon>Bacteria</taxon>
        <taxon>Bacillati</taxon>
        <taxon>Bacillota</taxon>
        <taxon>Clostridia</taxon>
        <taxon>Eubacteriales</taxon>
        <taxon>Clostridiaceae</taxon>
        <taxon>Clostridium</taxon>
    </lineage>
</organism>
<sequence>MFDELVDLANKDYDGHFTILKFTTNYRVCLGTLHEINPLITLYMAKGKTLDEAIKNAIDNKIDCYKVDELFKENCL</sequence>
<comment type="caution">
    <text evidence="1">The sequence shown here is derived from an EMBL/GenBank/DDBJ whole genome shotgun (WGS) entry which is preliminary data.</text>
</comment>
<proteinExistence type="predicted"/>
<reference evidence="1" key="1">
    <citation type="submission" date="2022-10" db="EMBL/GenBank/DDBJ databases">
        <authorList>
            <person name="Aires J."/>
            <person name="Mesa V."/>
        </authorList>
    </citation>
    <scope>NUCLEOTIDE SEQUENCE</scope>
    <source>
        <strain evidence="1">Clostridium neonatale JD116</strain>
    </source>
</reference>
<dbReference type="AlphaFoldDB" id="A0AAD2DFZ0"/>
<dbReference type="EMBL" id="CAMTCP010000297">
    <property type="protein sequence ID" value="CAI3697030.1"/>
    <property type="molecule type" value="Genomic_DNA"/>
</dbReference>
<protein>
    <submittedName>
        <fullName evidence="1">Uncharacterized protein</fullName>
    </submittedName>
</protein>
<evidence type="ECO:0000313" key="2">
    <source>
        <dbReference type="Proteomes" id="UP001189143"/>
    </source>
</evidence>
<dbReference type="Proteomes" id="UP001189143">
    <property type="component" value="Unassembled WGS sequence"/>
</dbReference>
<evidence type="ECO:0000313" key="1">
    <source>
        <dbReference type="EMBL" id="CAI3697030.1"/>
    </source>
</evidence>
<dbReference type="RefSeq" id="WP_210886967.1">
    <property type="nucleotide sequence ID" value="NZ_CAMRXC010000291.1"/>
</dbReference>
<gene>
    <name evidence="1" type="ORF">CNEO2_940018</name>
</gene>
<accession>A0AAD2DFZ0</accession>
<name>A0AAD2DFZ0_9CLOT</name>